<dbReference type="Proteomes" id="UP001054837">
    <property type="component" value="Unassembled WGS sequence"/>
</dbReference>
<proteinExistence type="predicted"/>
<name>A0AAV4VKD5_9ARAC</name>
<reference evidence="1 2" key="1">
    <citation type="submission" date="2021-06" db="EMBL/GenBank/DDBJ databases">
        <title>Caerostris darwini draft genome.</title>
        <authorList>
            <person name="Kono N."/>
            <person name="Arakawa K."/>
        </authorList>
    </citation>
    <scope>NUCLEOTIDE SEQUENCE [LARGE SCALE GENOMIC DNA]</scope>
</reference>
<organism evidence="1 2">
    <name type="scientific">Caerostris darwini</name>
    <dbReference type="NCBI Taxonomy" id="1538125"/>
    <lineage>
        <taxon>Eukaryota</taxon>
        <taxon>Metazoa</taxon>
        <taxon>Ecdysozoa</taxon>
        <taxon>Arthropoda</taxon>
        <taxon>Chelicerata</taxon>
        <taxon>Arachnida</taxon>
        <taxon>Araneae</taxon>
        <taxon>Araneomorphae</taxon>
        <taxon>Entelegynae</taxon>
        <taxon>Araneoidea</taxon>
        <taxon>Araneidae</taxon>
        <taxon>Caerostris</taxon>
    </lineage>
</organism>
<protein>
    <submittedName>
        <fullName evidence="1">Uncharacterized protein</fullName>
    </submittedName>
</protein>
<gene>
    <name evidence="1" type="ORF">CDAR_73381</name>
</gene>
<keyword evidence="2" id="KW-1185">Reference proteome</keyword>
<accession>A0AAV4VKD5</accession>
<comment type="caution">
    <text evidence="1">The sequence shown here is derived from an EMBL/GenBank/DDBJ whole genome shotgun (WGS) entry which is preliminary data.</text>
</comment>
<sequence length="103" mass="11413">MSIAFICIRFSNIKLSKIKFVKNSISPKSDILPTMAVLQYFPRKWNQRVFSCPPVLGAVGRENFSPLFPAETTGSPITSLLTGNPRFLLVGKEMAGSPFLLHV</sequence>
<evidence type="ECO:0000313" key="1">
    <source>
        <dbReference type="EMBL" id="GIY70765.1"/>
    </source>
</evidence>
<dbReference type="EMBL" id="BPLQ01013231">
    <property type="protein sequence ID" value="GIY70765.1"/>
    <property type="molecule type" value="Genomic_DNA"/>
</dbReference>
<evidence type="ECO:0000313" key="2">
    <source>
        <dbReference type="Proteomes" id="UP001054837"/>
    </source>
</evidence>
<dbReference type="AlphaFoldDB" id="A0AAV4VKD5"/>